<keyword evidence="4" id="KW-1185">Reference proteome</keyword>
<dbReference type="SUPFAM" id="SSF48371">
    <property type="entry name" value="ARM repeat"/>
    <property type="match status" value="1"/>
</dbReference>
<dbReference type="InterPro" id="IPR016024">
    <property type="entry name" value="ARM-type_fold"/>
</dbReference>
<dbReference type="InterPro" id="IPR011989">
    <property type="entry name" value="ARM-like"/>
</dbReference>
<evidence type="ECO:0000313" key="4">
    <source>
        <dbReference type="Proteomes" id="UP000013827"/>
    </source>
</evidence>
<dbReference type="GeneID" id="17254076"/>
<dbReference type="KEGG" id="ehx:EMIHUDRAFT_453228"/>
<evidence type="ECO:0000313" key="3">
    <source>
        <dbReference type="EnsemblProtists" id="EOD07955"/>
    </source>
</evidence>
<protein>
    <submittedName>
        <fullName evidence="3">Uncharacterized protein</fullName>
    </submittedName>
</protein>
<evidence type="ECO:0000256" key="2">
    <source>
        <dbReference type="SAM" id="MobiDB-lite"/>
    </source>
</evidence>
<dbReference type="SMART" id="SM00185">
    <property type="entry name" value="ARM"/>
    <property type="match status" value="4"/>
</dbReference>
<proteinExistence type="predicted"/>
<dbReference type="Pfam" id="PF00514">
    <property type="entry name" value="Arm"/>
    <property type="match status" value="1"/>
</dbReference>
<dbReference type="STRING" id="2903.R1D035"/>
<reference evidence="3" key="2">
    <citation type="submission" date="2024-10" db="UniProtKB">
        <authorList>
            <consortium name="EnsemblProtists"/>
        </authorList>
    </citation>
    <scope>IDENTIFICATION</scope>
</reference>
<sequence length="455" mass="46743">MLSSSNALAKGPAAAAIASMAYQPALRQQLISQRLDRRPLRTRPTSPRCDSLAALLELDVETSYHAVQAIAQFAADERFRQVLPEAGAIGPLAGLLSSPQPHVQHCALSAVANLSFVPSAVGPLCQSGALTVVGQMLFSHDAAVGGHVALLTQLSSPSPDAQSQAAMSIGHMCRHRPAVQALLQAETVPLLSHLLHSPHPAVQLQTVYALGALAAEEEAAASAVQVAGAVAPLTTLLLSSGAVEVKQHIALTLAHTALLDVLAAGAEAERQDNPGLPSAPSRRPLGCRKRGGVPTLLRLVESKKPAAVAPAARVLANLLRDEPPAGLPEAAVAPALVQALSTAKPSAVVDLLSALSHEGVPLVSVCAQWASDEAAAKVCRRLVECRADPSCRSRAGLSPQVMAARSGNAATAAALAQLTEKLTDGAREGLDAAAAGQPPVVRRATRRGRGGKNKS</sequence>
<feature type="repeat" description="ARM" evidence="1">
    <location>
        <begin position="291"/>
        <end position="318"/>
    </location>
</feature>
<dbReference type="Pfam" id="PF13646">
    <property type="entry name" value="HEAT_2"/>
    <property type="match status" value="1"/>
</dbReference>
<dbReference type="AlphaFoldDB" id="A0A0D3I9M0"/>
<dbReference type="EnsemblProtists" id="EOD07955">
    <property type="protein sequence ID" value="EOD07955"/>
    <property type="gene ID" value="EMIHUDRAFT_453228"/>
</dbReference>
<dbReference type="Proteomes" id="UP000013827">
    <property type="component" value="Unassembled WGS sequence"/>
</dbReference>
<dbReference type="HOGENOM" id="CLU_601932_0_0_1"/>
<name>A0A0D3I9M0_EMIH1</name>
<feature type="region of interest" description="Disordered" evidence="2">
    <location>
        <begin position="429"/>
        <end position="455"/>
    </location>
</feature>
<feature type="compositionally biased region" description="Basic residues" evidence="2">
    <location>
        <begin position="443"/>
        <end position="455"/>
    </location>
</feature>
<dbReference type="PANTHER" id="PTHR46241">
    <property type="entry name" value="ARMADILLO REPEAT-CONTAINING PROTEIN 4 ARMC4"/>
    <property type="match status" value="1"/>
</dbReference>
<dbReference type="eggNOG" id="KOG0166">
    <property type="taxonomic scope" value="Eukaryota"/>
</dbReference>
<dbReference type="PANTHER" id="PTHR46241:SF1">
    <property type="entry name" value="OUTER DYNEIN ARM-DOCKING COMPLEX SUBUNIT 2"/>
    <property type="match status" value="1"/>
</dbReference>
<dbReference type="InterPro" id="IPR000225">
    <property type="entry name" value="Armadillo"/>
</dbReference>
<dbReference type="PROSITE" id="PS50176">
    <property type="entry name" value="ARM_REPEAT"/>
    <property type="match status" value="1"/>
</dbReference>
<dbReference type="RefSeq" id="XP_005760384.1">
    <property type="nucleotide sequence ID" value="XM_005760327.1"/>
</dbReference>
<dbReference type="PaxDb" id="2903-EOD07955"/>
<organism evidence="3 4">
    <name type="scientific">Emiliania huxleyi (strain CCMP1516)</name>
    <dbReference type="NCBI Taxonomy" id="280463"/>
    <lineage>
        <taxon>Eukaryota</taxon>
        <taxon>Haptista</taxon>
        <taxon>Haptophyta</taxon>
        <taxon>Prymnesiophyceae</taxon>
        <taxon>Isochrysidales</taxon>
        <taxon>Noelaerhabdaceae</taxon>
        <taxon>Emiliania</taxon>
    </lineage>
</organism>
<dbReference type="Gene3D" id="1.25.10.10">
    <property type="entry name" value="Leucine-rich Repeat Variant"/>
    <property type="match status" value="3"/>
</dbReference>
<evidence type="ECO:0000256" key="1">
    <source>
        <dbReference type="PROSITE-ProRule" id="PRU00259"/>
    </source>
</evidence>
<accession>A0A0D3I9M0</accession>
<reference evidence="4" key="1">
    <citation type="journal article" date="2013" name="Nature">
        <title>Pan genome of the phytoplankton Emiliania underpins its global distribution.</title>
        <authorList>
            <person name="Read B.A."/>
            <person name="Kegel J."/>
            <person name="Klute M.J."/>
            <person name="Kuo A."/>
            <person name="Lefebvre S.C."/>
            <person name="Maumus F."/>
            <person name="Mayer C."/>
            <person name="Miller J."/>
            <person name="Monier A."/>
            <person name="Salamov A."/>
            <person name="Young J."/>
            <person name="Aguilar M."/>
            <person name="Claverie J.M."/>
            <person name="Frickenhaus S."/>
            <person name="Gonzalez K."/>
            <person name="Herman E.K."/>
            <person name="Lin Y.C."/>
            <person name="Napier J."/>
            <person name="Ogata H."/>
            <person name="Sarno A.F."/>
            <person name="Shmutz J."/>
            <person name="Schroeder D."/>
            <person name="de Vargas C."/>
            <person name="Verret F."/>
            <person name="von Dassow P."/>
            <person name="Valentin K."/>
            <person name="Van de Peer Y."/>
            <person name="Wheeler G."/>
            <person name="Dacks J.B."/>
            <person name="Delwiche C.F."/>
            <person name="Dyhrman S.T."/>
            <person name="Glockner G."/>
            <person name="John U."/>
            <person name="Richards T."/>
            <person name="Worden A.Z."/>
            <person name="Zhang X."/>
            <person name="Grigoriev I.V."/>
            <person name="Allen A.E."/>
            <person name="Bidle K."/>
            <person name="Borodovsky M."/>
            <person name="Bowler C."/>
            <person name="Brownlee C."/>
            <person name="Cock J.M."/>
            <person name="Elias M."/>
            <person name="Gladyshev V.N."/>
            <person name="Groth M."/>
            <person name="Guda C."/>
            <person name="Hadaegh A."/>
            <person name="Iglesias-Rodriguez M.D."/>
            <person name="Jenkins J."/>
            <person name="Jones B.M."/>
            <person name="Lawson T."/>
            <person name="Leese F."/>
            <person name="Lindquist E."/>
            <person name="Lobanov A."/>
            <person name="Lomsadze A."/>
            <person name="Malik S.B."/>
            <person name="Marsh M.E."/>
            <person name="Mackinder L."/>
            <person name="Mock T."/>
            <person name="Mueller-Roeber B."/>
            <person name="Pagarete A."/>
            <person name="Parker M."/>
            <person name="Probert I."/>
            <person name="Quesneville H."/>
            <person name="Raines C."/>
            <person name="Rensing S.A."/>
            <person name="Riano-Pachon D.M."/>
            <person name="Richier S."/>
            <person name="Rokitta S."/>
            <person name="Shiraiwa Y."/>
            <person name="Soanes D.M."/>
            <person name="van der Giezen M."/>
            <person name="Wahlund T.M."/>
            <person name="Williams B."/>
            <person name="Wilson W."/>
            <person name="Wolfe G."/>
            <person name="Wurch L.L."/>
        </authorList>
    </citation>
    <scope>NUCLEOTIDE SEQUENCE</scope>
</reference>